<comment type="caution">
    <text evidence="1">The sequence shown here is derived from an EMBL/GenBank/DDBJ whole genome shotgun (WGS) entry which is preliminary data.</text>
</comment>
<proteinExistence type="predicted"/>
<dbReference type="AlphaFoldDB" id="A0A5W2LZA7"/>
<gene>
    <name evidence="1" type="ORF">DPK62_18920</name>
    <name evidence="2" type="ORF">G4I95_001864</name>
</gene>
<evidence type="ECO:0000313" key="2">
    <source>
        <dbReference type="EMBL" id="HAE6194683.1"/>
    </source>
</evidence>
<accession>A0A5W2LZA7</accession>
<evidence type="ECO:0000313" key="1">
    <source>
        <dbReference type="EMBL" id="EBW4470594.1"/>
    </source>
</evidence>
<name>A0A5W2LZA7_SALET</name>
<sequence length="67" mass="7648">MADVQSNQTRPKNRVFLFLAVSRADMQDKPHREQVTAYSEREARSMLAGRFILCFAGRLPVQGAQHD</sequence>
<organism evidence="1">
    <name type="scientific">Salmonella enterica subsp. enterica serovar Lattenkamp</name>
    <dbReference type="NCBI Taxonomy" id="2564671"/>
    <lineage>
        <taxon>Bacteria</taxon>
        <taxon>Pseudomonadati</taxon>
        <taxon>Pseudomonadota</taxon>
        <taxon>Gammaproteobacteria</taxon>
        <taxon>Enterobacterales</taxon>
        <taxon>Enterobacteriaceae</taxon>
        <taxon>Salmonella</taxon>
    </lineage>
</organism>
<dbReference type="EMBL" id="AAHIJD010000039">
    <property type="protein sequence ID" value="EBW4470594.1"/>
    <property type="molecule type" value="Genomic_DNA"/>
</dbReference>
<dbReference type="NCBIfam" id="NF033153">
    <property type="entry name" value="phage_ICD_like"/>
    <property type="match status" value="1"/>
</dbReference>
<protein>
    <submittedName>
        <fullName evidence="1">Host cell division inhibitor Icd-like protein</fullName>
    </submittedName>
</protein>
<reference evidence="2" key="3">
    <citation type="submission" date="2018-07" db="EMBL/GenBank/DDBJ databases">
        <authorList>
            <consortium name="NCBI Pathogen Detection Project"/>
        </authorList>
    </citation>
    <scope>NUCLEOTIDE SEQUENCE</scope>
    <source>
        <strain evidence="2">10-8458</strain>
    </source>
</reference>
<dbReference type="EMBL" id="DAASNA010000007">
    <property type="protein sequence ID" value="HAE6194683.1"/>
    <property type="molecule type" value="Genomic_DNA"/>
</dbReference>
<dbReference type="Proteomes" id="UP000839639">
    <property type="component" value="Unassembled WGS sequence"/>
</dbReference>
<reference evidence="1" key="2">
    <citation type="submission" date="2018-06" db="EMBL/GenBank/DDBJ databases">
        <authorList>
            <person name="Ashton P.M."/>
            <person name="Dallman T."/>
            <person name="Nair S."/>
            <person name="De Pinna E."/>
            <person name="Peters T."/>
            <person name="Grant K."/>
        </authorList>
    </citation>
    <scope>NUCLEOTIDE SEQUENCE [LARGE SCALE GENOMIC DNA]</scope>
    <source>
        <strain evidence="1">149361</strain>
    </source>
</reference>
<reference evidence="2" key="1">
    <citation type="journal article" date="2018" name="Genome Biol.">
        <title>SKESA: strategic k-mer extension for scrupulous assemblies.</title>
        <authorList>
            <person name="Souvorov A."/>
            <person name="Agarwala R."/>
            <person name="Lipman D.J."/>
        </authorList>
    </citation>
    <scope>NUCLEOTIDE SEQUENCE</scope>
    <source>
        <strain evidence="2">10-8458</strain>
    </source>
</reference>